<keyword evidence="2" id="KW-1185">Reference proteome</keyword>
<comment type="caution">
    <text evidence="1">The sequence shown here is derived from an EMBL/GenBank/DDBJ whole genome shotgun (WGS) entry which is preliminary data.</text>
</comment>
<accession>A0A4Y2RCC3</accession>
<organism evidence="1 2">
    <name type="scientific">Araneus ventricosus</name>
    <name type="common">Orbweaver spider</name>
    <name type="synonym">Epeira ventricosa</name>
    <dbReference type="NCBI Taxonomy" id="182803"/>
    <lineage>
        <taxon>Eukaryota</taxon>
        <taxon>Metazoa</taxon>
        <taxon>Ecdysozoa</taxon>
        <taxon>Arthropoda</taxon>
        <taxon>Chelicerata</taxon>
        <taxon>Arachnida</taxon>
        <taxon>Araneae</taxon>
        <taxon>Araneomorphae</taxon>
        <taxon>Entelegynae</taxon>
        <taxon>Araneoidea</taxon>
        <taxon>Araneidae</taxon>
        <taxon>Araneus</taxon>
    </lineage>
</organism>
<name>A0A4Y2RCC3_ARAVE</name>
<dbReference type="AlphaFoldDB" id="A0A4Y2RCC3"/>
<sequence length="156" mass="17652">MEPSSQLAAEMGPSSFASSLNVRNCVYSEFVHNPSFLIEITETVSLENFEPSFCPLNSAKFVAKLPKQSLPQKRKKCHERVCPCEFPLSQTFPEPAKQHIVESPQKYSKTLKTHAMVRRDRTKREKFSAEHETPQLETALAYFLSDLLVGEACQTS</sequence>
<evidence type="ECO:0000313" key="1">
    <source>
        <dbReference type="EMBL" id="GBN73321.1"/>
    </source>
</evidence>
<dbReference type="EMBL" id="BGPR01016522">
    <property type="protein sequence ID" value="GBN73321.1"/>
    <property type="molecule type" value="Genomic_DNA"/>
</dbReference>
<dbReference type="Proteomes" id="UP000499080">
    <property type="component" value="Unassembled WGS sequence"/>
</dbReference>
<protein>
    <submittedName>
        <fullName evidence="1">Uncharacterized protein</fullName>
    </submittedName>
</protein>
<proteinExistence type="predicted"/>
<gene>
    <name evidence="1" type="ORF">AVEN_11845_1</name>
</gene>
<evidence type="ECO:0000313" key="2">
    <source>
        <dbReference type="Proteomes" id="UP000499080"/>
    </source>
</evidence>
<reference evidence="1 2" key="1">
    <citation type="journal article" date="2019" name="Sci. Rep.">
        <title>Orb-weaving spider Araneus ventricosus genome elucidates the spidroin gene catalogue.</title>
        <authorList>
            <person name="Kono N."/>
            <person name="Nakamura H."/>
            <person name="Ohtoshi R."/>
            <person name="Moran D.A.P."/>
            <person name="Shinohara A."/>
            <person name="Yoshida Y."/>
            <person name="Fujiwara M."/>
            <person name="Mori M."/>
            <person name="Tomita M."/>
            <person name="Arakawa K."/>
        </authorList>
    </citation>
    <scope>NUCLEOTIDE SEQUENCE [LARGE SCALE GENOMIC DNA]</scope>
</reference>